<protein>
    <recommendedName>
        <fullName evidence="4">GAT domain-containing protein</fullName>
    </recommendedName>
</protein>
<feature type="region of interest" description="Disordered" evidence="1">
    <location>
        <begin position="186"/>
        <end position="361"/>
    </location>
</feature>
<dbReference type="AlphaFoldDB" id="A0AAX4NZS9"/>
<name>A0AAX4NZS9_9CHLO</name>
<accession>A0AAX4NZS9</accession>
<keyword evidence="3" id="KW-1185">Reference proteome</keyword>
<dbReference type="Proteomes" id="UP001472866">
    <property type="component" value="Chromosome 01"/>
</dbReference>
<feature type="compositionally biased region" description="Basic and acidic residues" evidence="1">
    <location>
        <begin position="262"/>
        <end position="275"/>
    </location>
</feature>
<gene>
    <name evidence="2" type="ORF">HKI87_01g06640</name>
</gene>
<feature type="compositionally biased region" description="Basic and acidic residues" evidence="1">
    <location>
        <begin position="347"/>
        <end position="361"/>
    </location>
</feature>
<organism evidence="2 3">
    <name type="scientific">Chloropicon roscoffensis</name>
    <dbReference type="NCBI Taxonomy" id="1461544"/>
    <lineage>
        <taxon>Eukaryota</taxon>
        <taxon>Viridiplantae</taxon>
        <taxon>Chlorophyta</taxon>
        <taxon>Chloropicophyceae</taxon>
        <taxon>Chloropicales</taxon>
        <taxon>Chloropicaceae</taxon>
        <taxon>Chloropicon</taxon>
    </lineage>
</organism>
<sequence>MTGEMPASHSNAHVLTGQALFGPEGILPSSLQGTFLTHAAGQPGALDGGGAQAFHIPSNGNEEIVHTAAQPRHQGGSATLMDPGALKREVLKKSGMVMQHADVLQDLLCNFTSDSSELGEMNDTLEMLGDLAQQSKSLLSAINNLILRCQQHMDFPGIAQAIEESTLGMDKLRDALDLYEDVKHTKAMDSSVRSEAAATGLAGGDNQPPPMDTPVDGVPVSFGHDPTQTRAQPPARTPAPPPTSAPQSTSRVDTNPFRRLTHTGEDGGTDHDGTRATRTSQCPAMKEPQALSGTNAPLIDLLSGTGEPSSSSAGGQDTEEPRSKEMEQLTCLFDESMDLLSGSGASGDDRGRPMDPSTDNR</sequence>
<feature type="compositionally biased region" description="Polar residues" evidence="1">
    <location>
        <begin position="306"/>
        <end position="315"/>
    </location>
</feature>
<feature type="compositionally biased region" description="Pro residues" evidence="1">
    <location>
        <begin position="235"/>
        <end position="244"/>
    </location>
</feature>
<evidence type="ECO:0000256" key="1">
    <source>
        <dbReference type="SAM" id="MobiDB-lite"/>
    </source>
</evidence>
<evidence type="ECO:0000313" key="3">
    <source>
        <dbReference type="Proteomes" id="UP001472866"/>
    </source>
</evidence>
<evidence type="ECO:0000313" key="2">
    <source>
        <dbReference type="EMBL" id="WZN59139.1"/>
    </source>
</evidence>
<dbReference type="EMBL" id="CP151501">
    <property type="protein sequence ID" value="WZN59139.1"/>
    <property type="molecule type" value="Genomic_DNA"/>
</dbReference>
<reference evidence="2 3" key="1">
    <citation type="submission" date="2024-03" db="EMBL/GenBank/DDBJ databases">
        <title>Complete genome sequence of the green alga Chloropicon roscoffensis RCC1871.</title>
        <authorList>
            <person name="Lemieux C."/>
            <person name="Pombert J.-F."/>
            <person name="Otis C."/>
            <person name="Turmel M."/>
        </authorList>
    </citation>
    <scope>NUCLEOTIDE SEQUENCE [LARGE SCALE GENOMIC DNA]</scope>
    <source>
        <strain evidence="2 3">RCC1871</strain>
    </source>
</reference>
<evidence type="ECO:0008006" key="4">
    <source>
        <dbReference type="Google" id="ProtNLM"/>
    </source>
</evidence>
<proteinExistence type="predicted"/>